<comment type="similarity">
    <text evidence="1 6">Belongs to the DNA photolyase class-1 family.</text>
</comment>
<keyword evidence="5 6" id="KW-0157">Chromophore</keyword>
<comment type="caution">
    <text evidence="8">The sequence shown here is derived from an EMBL/GenBank/DDBJ whole genome shotgun (WGS) entry which is preliminary data.</text>
</comment>
<dbReference type="Proteomes" id="UP000837803">
    <property type="component" value="Unassembled WGS sequence"/>
</dbReference>
<evidence type="ECO:0000313" key="8">
    <source>
        <dbReference type="EMBL" id="CAH1001379.1"/>
    </source>
</evidence>
<keyword evidence="9" id="KW-1185">Reference proteome</keyword>
<dbReference type="Pfam" id="PF03441">
    <property type="entry name" value="FAD_binding_7"/>
    <property type="match status" value="1"/>
</dbReference>
<keyword evidence="3 6" id="KW-0285">Flavoprotein</keyword>
<dbReference type="NCBIfam" id="TIGR02765">
    <property type="entry name" value="crypto_DASH"/>
    <property type="match status" value="1"/>
</dbReference>
<evidence type="ECO:0000256" key="4">
    <source>
        <dbReference type="ARBA" id="ARBA00022827"/>
    </source>
</evidence>
<evidence type="ECO:0000256" key="2">
    <source>
        <dbReference type="ARBA" id="ARBA00017881"/>
    </source>
</evidence>
<protein>
    <recommendedName>
        <fullName evidence="2 6">Cryptochrome DASH</fullName>
    </recommendedName>
</protein>
<dbReference type="SUPFAM" id="SSF52425">
    <property type="entry name" value="Cryptochrome/photolyase, N-terminal domain"/>
    <property type="match status" value="1"/>
</dbReference>
<dbReference type="InterPro" id="IPR002081">
    <property type="entry name" value="Cryptochrome/DNA_photolyase_1"/>
</dbReference>
<dbReference type="Pfam" id="PF00875">
    <property type="entry name" value="DNA_photolyase"/>
    <property type="match status" value="1"/>
</dbReference>
<evidence type="ECO:0000256" key="6">
    <source>
        <dbReference type="RuleBase" id="RU367151"/>
    </source>
</evidence>
<evidence type="ECO:0000313" key="9">
    <source>
        <dbReference type="Proteomes" id="UP000837803"/>
    </source>
</evidence>
<feature type="domain" description="Photolyase/cryptochrome alpha/beta" evidence="7">
    <location>
        <begin position="4"/>
        <end position="139"/>
    </location>
</feature>
<gene>
    <name evidence="8" type="primary">cry_2</name>
    <name evidence="8" type="ORF">LEM8419_02281</name>
</gene>
<evidence type="ECO:0000259" key="7">
    <source>
        <dbReference type="PROSITE" id="PS51645"/>
    </source>
</evidence>
<dbReference type="InterPro" id="IPR005101">
    <property type="entry name" value="Cryptochr/Photolyase_FAD-bd"/>
</dbReference>
<dbReference type="Gene3D" id="1.25.40.80">
    <property type="match status" value="1"/>
</dbReference>
<dbReference type="RefSeq" id="WP_238751225.1">
    <property type="nucleotide sequence ID" value="NZ_CAKLPZ010000002.1"/>
</dbReference>
<dbReference type="PANTHER" id="PTHR11455">
    <property type="entry name" value="CRYPTOCHROME"/>
    <property type="match status" value="1"/>
</dbReference>
<name>A0ABM9B211_9BACT</name>
<dbReference type="PRINTS" id="PR00147">
    <property type="entry name" value="DNAPHOTLYASE"/>
</dbReference>
<organism evidence="8 9">
    <name type="scientific">Neolewinella maritima</name>
    <dbReference type="NCBI Taxonomy" id="1383882"/>
    <lineage>
        <taxon>Bacteria</taxon>
        <taxon>Pseudomonadati</taxon>
        <taxon>Bacteroidota</taxon>
        <taxon>Saprospiria</taxon>
        <taxon>Saprospirales</taxon>
        <taxon>Lewinellaceae</taxon>
        <taxon>Neolewinella</taxon>
    </lineage>
</organism>
<keyword evidence="4 6" id="KW-0274">FAD</keyword>
<dbReference type="InterPro" id="IPR006050">
    <property type="entry name" value="DNA_photolyase_N"/>
</dbReference>
<dbReference type="PROSITE" id="PS51645">
    <property type="entry name" value="PHR_CRY_ALPHA_BETA"/>
    <property type="match status" value="1"/>
</dbReference>
<evidence type="ECO:0000256" key="1">
    <source>
        <dbReference type="ARBA" id="ARBA00005862"/>
    </source>
</evidence>
<comment type="function">
    <text evidence="6">May have a photoreceptor function.</text>
</comment>
<sequence length="483" mass="55556">MAGTTGIYWVRNDLRLDDNDPLLTALADHERVVVVYYLDERHFRQLATPDIRKTGPYRVAFLLEALTDLRQSLRSIGGDLTLRWGDDPAAAIAKLVAATQATDVYVQREVTREEVDDEIAVAAALPPECTLHTLWGKTLYHADDLPFDPRSIPEPFRNFRKPLEKEAVVREPLAAPTTIRGVDIPPGELPTPEELGYPEVTLVYPGGESAGRARLAYYLDESHLIANYRRTRNLSLGGDYSSKFSAYLALGCLSPRRVHAEVIRYGKDHKNYGGSSLLFEMRWRDFFIYQAWKHGDAIFLPGGFKRRTHDWSYDTELFQRWCSGRTGIPFVDAHMRELDATGFMSNRGRVNCASFLTRDYRIDWRWGAAWFENRLIDYEVCANWLNWHTQALEIYYTSPPWQGLKYDKDGSYVKTWLPELDALPAPLVHAPWKMEAEGMLDAIAFDLDADYHRPQTTNSKWDWAWERIKKGDSSSPRRKKKKS</sequence>
<dbReference type="InterPro" id="IPR036134">
    <property type="entry name" value="Crypto/Photolyase_FAD-like_sf"/>
</dbReference>
<evidence type="ECO:0000256" key="5">
    <source>
        <dbReference type="ARBA" id="ARBA00022991"/>
    </source>
</evidence>
<dbReference type="Gene3D" id="1.10.579.10">
    <property type="entry name" value="DNA Cyclobutane Dipyrimidine Photolyase, subunit A, domain 3"/>
    <property type="match status" value="1"/>
</dbReference>
<dbReference type="InterPro" id="IPR036155">
    <property type="entry name" value="Crypto/Photolyase_N_sf"/>
</dbReference>
<comment type="cofactor">
    <cofactor evidence="6">
        <name>(6R)-5,10-methylene-5,6,7,8-tetrahydrofolate</name>
        <dbReference type="ChEBI" id="CHEBI:15636"/>
    </cofactor>
    <text evidence="6">Binds 1 5,10-methenyltetrahydrofolate (MTHF) per subunit.</text>
</comment>
<dbReference type="EMBL" id="CAKLPZ010000002">
    <property type="protein sequence ID" value="CAH1001379.1"/>
    <property type="molecule type" value="Genomic_DNA"/>
</dbReference>
<evidence type="ECO:0000256" key="3">
    <source>
        <dbReference type="ARBA" id="ARBA00022630"/>
    </source>
</evidence>
<dbReference type="PANTHER" id="PTHR11455:SF22">
    <property type="entry name" value="CRYPTOCHROME DASH"/>
    <property type="match status" value="1"/>
</dbReference>
<dbReference type="SUPFAM" id="SSF48173">
    <property type="entry name" value="Cryptochrome/photolyase FAD-binding domain"/>
    <property type="match status" value="1"/>
</dbReference>
<proteinExistence type="inferred from homology"/>
<accession>A0ABM9B211</accession>
<dbReference type="InterPro" id="IPR014133">
    <property type="entry name" value="Cry_DASH"/>
</dbReference>
<dbReference type="Gene3D" id="3.40.50.620">
    <property type="entry name" value="HUPs"/>
    <property type="match status" value="1"/>
</dbReference>
<dbReference type="InterPro" id="IPR014729">
    <property type="entry name" value="Rossmann-like_a/b/a_fold"/>
</dbReference>
<reference evidence="8" key="1">
    <citation type="submission" date="2021-12" db="EMBL/GenBank/DDBJ databases">
        <authorList>
            <person name="Rodrigo-Torres L."/>
            <person name="Arahal R. D."/>
            <person name="Lucena T."/>
        </authorList>
    </citation>
    <scope>NUCLEOTIDE SEQUENCE</scope>
    <source>
        <strain evidence="8">CECT 8419</strain>
    </source>
</reference>
<comment type="cofactor">
    <cofactor evidence="6">
        <name>FAD</name>
        <dbReference type="ChEBI" id="CHEBI:57692"/>
    </cofactor>
    <text evidence="6">Binds 1 FAD per subunit.</text>
</comment>